<organism evidence="1 2">
    <name type="scientific">Prochlorococcus marinus str. GP2</name>
    <dbReference type="NCBI Taxonomy" id="59925"/>
    <lineage>
        <taxon>Bacteria</taxon>
        <taxon>Bacillati</taxon>
        <taxon>Cyanobacteriota</taxon>
        <taxon>Cyanophyceae</taxon>
        <taxon>Synechococcales</taxon>
        <taxon>Prochlorococcaceae</taxon>
        <taxon>Prochlorococcus</taxon>
    </lineage>
</organism>
<dbReference type="EMBL" id="JNAH01000008">
    <property type="protein sequence ID" value="KGF85352.1"/>
    <property type="molecule type" value="Genomic_DNA"/>
</dbReference>
<name>A0A0A1Z6Y3_PROMR</name>
<protein>
    <submittedName>
        <fullName evidence="1">Uncharacterized protein</fullName>
    </submittedName>
</protein>
<proteinExistence type="predicted"/>
<gene>
    <name evidence="1" type="ORF">EU91_1453</name>
</gene>
<reference evidence="2" key="1">
    <citation type="journal article" date="2014" name="Sci. Data">
        <title>Genomes of diverse isolates of the marine cyanobacterium Prochlorococcus.</title>
        <authorList>
            <person name="Biller S."/>
            <person name="Berube P."/>
            <person name="Thompson J."/>
            <person name="Kelly L."/>
            <person name="Roggensack S."/>
            <person name="Awad L."/>
            <person name="Roache-Johnson K."/>
            <person name="Ding H."/>
            <person name="Giovannoni S.J."/>
            <person name="Moore L.R."/>
            <person name="Chisholm S.W."/>
        </authorList>
    </citation>
    <scope>NUCLEOTIDE SEQUENCE [LARGE SCALE GENOMIC DNA]</scope>
    <source>
        <strain evidence="2">GP2</strain>
    </source>
</reference>
<accession>A0A0A1Z6Y3</accession>
<dbReference type="Proteomes" id="UP000030598">
    <property type="component" value="Unassembled WGS sequence"/>
</dbReference>
<sequence>MPLISPQMMQRSLRQLNENDLKEVPNKYPIDNLRQILSS</sequence>
<evidence type="ECO:0000313" key="1">
    <source>
        <dbReference type="EMBL" id="KGF85352.1"/>
    </source>
</evidence>
<evidence type="ECO:0000313" key="2">
    <source>
        <dbReference type="Proteomes" id="UP000030598"/>
    </source>
</evidence>
<dbReference type="AlphaFoldDB" id="A0A0A1Z6Y3"/>
<dbReference type="STRING" id="59925.EU91_1453"/>
<comment type="caution">
    <text evidence="1">The sequence shown here is derived from an EMBL/GenBank/DDBJ whole genome shotgun (WGS) entry which is preliminary data.</text>
</comment>